<protein>
    <submittedName>
        <fullName evidence="2">Uncharacterized protein</fullName>
    </submittedName>
</protein>
<dbReference type="EMBL" id="LXQA010236455">
    <property type="protein sequence ID" value="MCI36691.1"/>
    <property type="molecule type" value="Genomic_DNA"/>
</dbReference>
<organism evidence="2 3">
    <name type="scientific">Trifolium medium</name>
    <dbReference type="NCBI Taxonomy" id="97028"/>
    <lineage>
        <taxon>Eukaryota</taxon>
        <taxon>Viridiplantae</taxon>
        <taxon>Streptophyta</taxon>
        <taxon>Embryophyta</taxon>
        <taxon>Tracheophyta</taxon>
        <taxon>Spermatophyta</taxon>
        <taxon>Magnoliopsida</taxon>
        <taxon>eudicotyledons</taxon>
        <taxon>Gunneridae</taxon>
        <taxon>Pentapetalae</taxon>
        <taxon>rosids</taxon>
        <taxon>fabids</taxon>
        <taxon>Fabales</taxon>
        <taxon>Fabaceae</taxon>
        <taxon>Papilionoideae</taxon>
        <taxon>50 kb inversion clade</taxon>
        <taxon>NPAAA clade</taxon>
        <taxon>Hologalegina</taxon>
        <taxon>IRL clade</taxon>
        <taxon>Trifolieae</taxon>
        <taxon>Trifolium</taxon>
    </lineage>
</organism>
<evidence type="ECO:0000313" key="3">
    <source>
        <dbReference type="Proteomes" id="UP000265520"/>
    </source>
</evidence>
<dbReference type="Proteomes" id="UP000265520">
    <property type="component" value="Unassembled WGS sequence"/>
</dbReference>
<accession>A0A392RJD7</accession>
<dbReference type="AlphaFoldDB" id="A0A392RJD7"/>
<name>A0A392RJD7_9FABA</name>
<feature type="non-terminal residue" evidence="2">
    <location>
        <position position="1"/>
    </location>
</feature>
<evidence type="ECO:0000313" key="2">
    <source>
        <dbReference type="EMBL" id="MCI36691.1"/>
    </source>
</evidence>
<keyword evidence="1" id="KW-0472">Membrane</keyword>
<feature type="transmembrane region" description="Helical" evidence="1">
    <location>
        <begin position="36"/>
        <end position="56"/>
    </location>
</feature>
<evidence type="ECO:0000256" key="1">
    <source>
        <dbReference type="SAM" id="Phobius"/>
    </source>
</evidence>
<keyword evidence="3" id="KW-1185">Reference proteome</keyword>
<comment type="caution">
    <text evidence="2">The sequence shown here is derived from an EMBL/GenBank/DDBJ whole genome shotgun (WGS) entry which is preliminary data.</text>
</comment>
<reference evidence="2 3" key="1">
    <citation type="journal article" date="2018" name="Front. Plant Sci.">
        <title>Red Clover (Trifolium pratense) and Zigzag Clover (T. medium) - A Picture of Genomic Similarities and Differences.</title>
        <authorList>
            <person name="Dluhosova J."/>
            <person name="Istvanek J."/>
            <person name="Nedelnik J."/>
            <person name="Repkova J."/>
        </authorList>
    </citation>
    <scope>NUCLEOTIDE SEQUENCE [LARGE SCALE GENOMIC DNA]</scope>
    <source>
        <strain evidence="3">cv. 10/8</strain>
        <tissue evidence="2">Leaf</tissue>
    </source>
</reference>
<keyword evidence="1" id="KW-0812">Transmembrane</keyword>
<keyword evidence="1" id="KW-1133">Transmembrane helix</keyword>
<sequence length="62" mass="7280">EALEDEVQTQQLVFLYLQKQCSQTIVFVDPLASSSLLPLIFSSLPLSFLFCLRQFFFKRLEY</sequence>
<proteinExistence type="predicted"/>